<dbReference type="Pfam" id="PF05089">
    <property type="entry name" value="NAGLU"/>
    <property type="match status" value="1"/>
</dbReference>
<dbReference type="InterPro" id="IPR024240">
    <property type="entry name" value="NAGLU_N"/>
</dbReference>
<dbReference type="Proteomes" id="UP000757103">
    <property type="component" value="Unassembled WGS sequence"/>
</dbReference>
<evidence type="ECO:0000259" key="2">
    <source>
        <dbReference type="Pfam" id="PF05089"/>
    </source>
</evidence>
<sequence length="732" mass="85671">MKYTQTISKLFIGILLLTFLSCAHTPKRPVEELTYRLIPQFADRFIFEEKVASDSLDFYEIESKGPKIIIRGNNDNSMAVGLNRYLKDFCLTTITWDIADSIYMPDNLPSVPSIVRGKARCQNRFFLNYCTFGYTMPWWKWDDWERFIDWMALNGINLPLAITGQEAVWYHVWKKMGLTDEEIRNYFTGPAHLPWHRMSNLDYWQGPLPLSWLKNQENLQKQIVKRERELNMKPVLPAFAGHVPQELNRVFPKAKISRLSEWGGFPDRYRSHFLDPMDSLFSVIQKEFLTEQTKMFGSDHIYGADPFNELVPPSWEPEYLSSVSRTIYESMSQVDPQAIWIQMTWLFYIDMPSWTKERVNAFVNAVPKGKMILLDYYAENKEVWRITDRYFGQPYIWCYLGNFGGNTMLAGNMKETGMRIENVFHEGGDNFTGIGSTLEGFDVNPLMYEYVFDKAWDISIPDESWIEKLADRRTGKIDPHARNAWKLLYDSIYTQPAQLGQGALTNARPSFKGHGNWTTQPYINYDNKTLLKAWGEMLQATPRNNDLYSFDVVNIGRQVLGNYFSVLRDRFTKAYIHKDKNELSRIGQQMINLLTDIDELLSTHSAFSFERWINKARQTGITDEESDYFEQNARTLLTTWGEKNQSLNDYANRTWAGLVQNYYRVRWKMFIDDAISALNEGKEFDEKAFFRKVTDFELSFTQQTGYSEVQSKRNSVETAKKMYQKYASQIAE</sequence>
<reference evidence="5" key="1">
    <citation type="journal article" date="2021" name="PeerJ">
        <title>Extensive microbial diversity within the chicken gut microbiome revealed by metagenomics and culture.</title>
        <authorList>
            <person name="Gilroy R."/>
            <person name="Ravi A."/>
            <person name="Getino M."/>
            <person name="Pursley I."/>
            <person name="Horton D.L."/>
            <person name="Alikhan N.F."/>
            <person name="Baker D."/>
            <person name="Gharbi K."/>
            <person name="Hall N."/>
            <person name="Watson M."/>
            <person name="Adriaenssens E.M."/>
            <person name="Foster-Nyarko E."/>
            <person name="Jarju S."/>
            <person name="Secka A."/>
            <person name="Antonio M."/>
            <person name="Oren A."/>
            <person name="Chaudhuri R.R."/>
            <person name="La Ragione R."/>
            <person name="Hildebrand F."/>
            <person name="Pallen M.J."/>
        </authorList>
    </citation>
    <scope>NUCLEOTIDE SEQUENCE</scope>
    <source>
        <strain evidence="5">CHK121-7720</strain>
    </source>
</reference>
<dbReference type="Pfam" id="PF12971">
    <property type="entry name" value="NAGLU_N"/>
    <property type="match status" value="1"/>
</dbReference>
<evidence type="ECO:0000313" key="5">
    <source>
        <dbReference type="EMBL" id="HJG89726.1"/>
    </source>
</evidence>
<dbReference type="InterPro" id="IPR024733">
    <property type="entry name" value="NAGLU_tim-barrel"/>
</dbReference>
<dbReference type="Pfam" id="PF12972">
    <property type="entry name" value="NAGLU_C"/>
    <property type="match status" value="1"/>
</dbReference>
<dbReference type="Gene3D" id="3.20.20.80">
    <property type="entry name" value="Glycosidases"/>
    <property type="match status" value="1"/>
</dbReference>
<evidence type="ECO:0000256" key="1">
    <source>
        <dbReference type="ARBA" id="ARBA00022801"/>
    </source>
</evidence>
<dbReference type="PANTHER" id="PTHR12872:SF1">
    <property type="entry name" value="ALPHA-N-ACETYLGLUCOSAMINIDASE"/>
    <property type="match status" value="1"/>
</dbReference>
<dbReference type="Gene3D" id="3.30.379.10">
    <property type="entry name" value="Chitobiase/beta-hexosaminidase domain 2-like"/>
    <property type="match status" value="1"/>
</dbReference>
<feature type="domain" description="Alpha-N-acetylglucosaminidase tim-barrel" evidence="2">
    <location>
        <begin position="124"/>
        <end position="457"/>
    </location>
</feature>
<dbReference type="AlphaFoldDB" id="A0A921MT91"/>
<protein>
    <submittedName>
        <fullName evidence="5">Alpha-N-acetylglucosaminidase</fullName>
    </submittedName>
</protein>
<reference evidence="5" key="2">
    <citation type="submission" date="2021-09" db="EMBL/GenBank/DDBJ databases">
        <authorList>
            <person name="Gilroy R."/>
        </authorList>
    </citation>
    <scope>NUCLEOTIDE SEQUENCE</scope>
    <source>
        <strain evidence="5">CHK121-7720</strain>
    </source>
</reference>
<gene>
    <name evidence="5" type="ORF">K8U91_09715</name>
</gene>
<feature type="domain" description="Alpha-N-acetylglucosaminidase C-terminal" evidence="4">
    <location>
        <begin position="465"/>
        <end position="725"/>
    </location>
</feature>
<dbReference type="InterPro" id="IPR007781">
    <property type="entry name" value="NAGLU"/>
</dbReference>
<evidence type="ECO:0000313" key="6">
    <source>
        <dbReference type="Proteomes" id="UP000757103"/>
    </source>
</evidence>
<dbReference type="GO" id="GO:0016787">
    <property type="term" value="F:hydrolase activity"/>
    <property type="evidence" value="ECO:0007669"/>
    <property type="project" value="UniProtKB-KW"/>
</dbReference>
<accession>A0A921MT91</accession>
<evidence type="ECO:0000259" key="4">
    <source>
        <dbReference type="Pfam" id="PF12972"/>
    </source>
</evidence>
<organism evidence="5 6">
    <name type="scientific">Barnesiella viscericola</name>
    <dbReference type="NCBI Taxonomy" id="397865"/>
    <lineage>
        <taxon>Bacteria</taxon>
        <taxon>Pseudomonadati</taxon>
        <taxon>Bacteroidota</taxon>
        <taxon>Bacteroidia</taxon>
        <taxon>Bacteroidales</taxon>
        <taxon>Barnesiellaceae</taxon>
        <taxon>Barnesiella</taxon>
    </lineage>
</organism>
<name>A0A921MT91_9BACT</name>
<dbReference type="GO" id="GO:0005975">
    <property type="term" value="P:carbohydrate metabolic process"/>
    <property type="evidence" value="ECO:0007669"/>
    <property type="project" value="UniProtKB-ARBA"/>
</dbReference>
<feature type="domain" description="Alpha-N-acetylglucosaminidase N-terminal" evidence="3">
    <location>
        <begin position="29"/>
        <end position="109"/>
    </location>
</feature>
<dbReference type="InterPro" id="IPR029018">
    <property type="entry name" value="Hex-like_dom2"/>
</dbReference>
<dbReference type="PANTHER" id="PTHR12872">
    <property type="entry name" value="ALPHA-N-ACETYLGLUCOSAMINIDASE"/>
    <property type="match status" value="1"/>
</dbReference>
<dbReference type="EMBL" id="DYUD01000025">
    <property type="protein sequence ID" value="HJG89726.1"/>
    <property type="molecule type" value="Genomic_DNA"/>
</dbReference>
<dbReference type="PROSITE" id="PS51257">
    <property type="entry name" value="PROKAR_LIPOPROTEIN"/>
    <property type="match status" value="1"/>
</dbReference>
<keyword evidence="1" id="KW-0378">Hydrolase</keyword>
<dbReference type="InterPro" id="IPR024732">
    <property type="entry name" value="NAGLU_C"/>
</dbReference>
<dbReference type="Gene3D" id="1.20.120.670">
    <property type="entry name" value="N-acetyl-b-d-glucoasminidase"/>
    <property type="match status" value="1"/>
</dbReference>
<proteinExistence type="predicted"/>
<dbReference type="RefSeq" id="WP_273306789.1">
    <property type="nucleotide sequence ID" value="NZ_CALCBV010000001.1"/>
</dbReference>
<comment type="caution">
    <text evidence="5">The sequence shown here is derived from an EMBL/GenBank/DDBJ whole genome shotgun (WGS) entry which is preliminary data.</text>
</comment>
<evidence type="ECO:0000259" key="3">
    <source>
        <dbReference type="Pfam" id="PF12971"/>
    </source>
</evidence>